<comment type="caution">
    <text evidence="2">The sequence shown here is derived from an EMBL/GenBank/DDBJ whole genome shotgun (WGS) entry which is preliminary data.</text>
</comment>
<sequence length="393" mass="42020">MPAELSSCDSASVSNYCASEVYSSSSSRVYSPFRPREDRRSSRTKLLDALRSTGSVLPLTESAANSSGNLSQEQQTQPEPPPFPLCNMGKKNEPRKHHVVQRFREGSPEISPTEGGPLPPVLAASSVILPLLVAAALRGLQSAVAVGGAVSSAVRARAAATVAALLANLRRRQEQLRNPQFSDLFGRPTPSPPAAVSGAAVATESGVDTTRSAVPKEDITAHERFHRAMRSSIDMGTQPPLPPTSARVRPLDTSLGLQQQKELRELTQAGKGGRFHAESRVFGRLCEEQDAKTKSEDGGLELVVLHLSGLARTHREEDLLRLIKGSERGPEGTPSPPLRLGALKVDIAADPITNECTGGAKVTLRYSGGPETLNQIVHKLSHANIRARVESIQ</sequence>
<dbReference type="AlphaFoldDB" id="A0A1D3CVX5"/>
<evidence type="ECO:0000313" key="3">
    <source>
        <dbReference type="Proteomes" id="UP000095192"/>
    </source>
</evidence>
<reference evidence="2 3" key="1">
    <citation type="journal article" date="2016" name="BMC Genomics">
        <title>Comparative genomics reveals Cyclospora cayetanensis possesses coccidia-like metabolism and invasion components but unique surface antigens.</title>
        <authorList>
            <person name="Liu S."/>
            <person name="Wang L."/>
            <person name="Zheng H."/>
            <person name="Xu Z."/>
            <person name="Roellig D.M."/>
            <person name="Li N."/>
            <person name="Frace M.A."/>
            <person name="Tang K."/>
            <person name="Arrowood M.J."/>
            <person name="Moss D.M."/>
            <person name="Zhang L."/>
            <person name="Feng Y."/>
            <person name="Xiao L."/>
        </authorList>
    </citation>
    <scope>NUCLEOTIDE SEQUENCE [LARGE SCALE GENOMIC DNA]</scope>
    <source>
        <strain evidence="2 3">CHN_HEN01</strain>
    </source>
</reference>
<gene>
    <name evidence="2" type="ORF">cyc_07923</name>
</gene>
<protein>
    <submittedName>
        <fullName evidence="2">Uncharacterized protein</fullName>
    </submittedName>
</protein>
<dbReference type="VEuPathDB" id="ToxoDB:LOC34623777"/>
<accession>A0A1D3CVX5</accession>
<dbReference type="EMBL" id="JROU02001756">
    <property type="protein sequence ID" value="OEH75336.1"/>
    <property type="molecule type" value="Genomic_DNA"/>
</dbReference>
<evidence type="ECO:0000313" key="2">
    <source>
        <dbReference type="EMBL" id="OEH75336.1"/>
    </source>
</evidence>
<feature type="compositionally biased region" description="Low complexity" evidence="1">
    <location>
        <begin position="194"/>
        <end position="207"/>
    </location>
</feature>
<feature type="compositionally biased region" description="Low complexity" evidence="1">
    <location>
        <begin position="21"/>
        <end position="31"/>
    </location>
</feature>
<feature type="region of interest" description="Disordered" evidence="1">
    <location>
        <begin position="181"/>
        <end position="214"/>
    </location>
</feature>
<dbReference type="Proteomes" id="UP000095192">
    <property type="component" value="Unassembled WGS sequence"/>
</dbReference>
<organism evidence="2 3">
    <name type="scientific">Cyclospora cayetanensis</name>
    <dbReference type="NCBI Taxonomy" id="88456"/>
    <lineage>
        <taxon>Eukaryota</taxon>
        <taxon>Sar</taxon>
        <taxon>Alveolata</taxon>
        <taxon>Apicomplexa</taxon>
        <taxon>Conoidasida</taxon>
        <taxon>Coccidia</taxon>
        <taxon>Eucoccidiorida</taxon>
        <taxon>Eimeriorina</taxon>
        <taxon>Eimeriidae</taxon>
        <taxon>Cyclospora</taxon>
    </lineage>
</organism>
<feature type="compositionally biased region" description="Polar residues" evidence="1">
    <location>
        <begin position="62"/>
        <end position="71"/>
    </location>
</feature>
<evidence type="ECO:0000256" key="1">
    <source>
        <dbReference type="SAM" id="MobiDB-lite"/>
    </source>
</evidence>
<feature type="compositionally biased region" description="Basic and acidic residues" evidence="1">
    <location>
        <begin position="34"/>
        <end position="43"/>
    </location>
</feature>
<proteinExistence type="predicted"/>
<name>A0A1D3CVX5_9EIME</name>
<feature type="region of interest" description="Disordered" evidence="1">
    <location>
        <begin position="57"/>
        <end position="91"/>
    </location>
</feature>
<keyword evidence="3" id="KW-1185">Reference proteome</keyword>
<dbReference type="VEuPathDB" id="ToxoDB:cyc_07923"/>
<dbReference type="InParanoid" id="A0A1D3CVX5"/>
<feature type="region of interest" description="Disordered" evidence="1">
    <location>
        <begin position="21"/>
        <end position="43"/>
    </location>
</feature>